<comment type="caution">
    <text evidence="3">The sequence shown here is derived from an EMBL/GenBank/DDBJ whole genome shotgun (WGS) entry which is preliminary data.</text>
</comment>
<dbReference type="InterPro" id="IPR036116">
    <property type="entry name" value="FN3_sf"/>
</dbReference>
<dbReference type="Gene3D" id="4.10.75.10">
    <property type="entry name" value="Elafin-like"/>
    <property type="match status" value="1"/>
</dbReference>
<gene>
    <name evidence="3" type="ORF">E5288_WYG018549</name>
</gene>
<dbReference type="SUPFAM" id="SSF57256">
    <property type="entry name" value="Elafin-like"/>
    <property type="match status" value="1"/>
</dbReference>
<organism evidence="3 4">
    <name type="scientific">Bos mutus</name>
    <name type="common">wild yak</name>
    <dbReference type="NCBI Taxonomy" id="72004"/>
    <lineage>
        <taxon>Eukaryota</taxon>
        <taxon>Metazoa</taxon>
        <taxon>Chordata</taxon>
        <taxon>Craniata</taxon>
        <taxon>Vertebrata</taxon>
        <taxon>Euteleostomi</taxon>
        <taxon>Mammalia</taxon>
        <taxon>Eutheria</taxon>
        <taxon>Laurasiatheria</taxon>
        <taxon>Artiodactyla</taxon>
        <taxon>Ruminantia</taxon>
        <taxon>Pecora</taxon>
        <taxon>Bovidae</taxon>
        <taxon>Bovinae</taxon>
        <taxon>Bos</taxon>
    </lineage>
</organism>
<evidence type="ECO:0008006" key="5">
    <source>
        <dbReference type="Google" id="ProtNLM"/>
    </source>
</evidence>
<dbReference type="EMBL" id="VBQZ03000127">
    <property type="protein sequence ID" value="MXQ95124.1"/>
    <property type="molecule type" value="Genomic_DNA"/>
</dbReference>
<evidence type="ECO:0000259" key="2">
    <source>
        <dbReference type="PROSITE" id="PS51390"/>
    </source>
</evidence>
<dbReference type="SMART" id="SM00060">
    <property type="entry name" value="FN3"/>
    <property type="match status" value="4"/>
</dbReference>
<dbReference type="PANTHER" id="PTHR14131">
    <property type="entry name" value="ANOSMIN"/>
    <property type="match status" value="1"/>
</dbReference>
<dbReference type="InterPro" id="IPR013783">
    <property type="entry name" value="Ig-like_fold"/>
</dbReference>
<dbReference type="Pfam" id="PF00095">
    <property type="entry name" value="WAP"/>
    <property type="match status" value="1"/>
</dbReference>
<dbReference type="CDD" id="cd00199">
    <property type="entry name" value="WAP"/>
    <property type="match status" value="1"/>
</dbReference>
<dbReference type="PROSITE" id="PS51390">
    <property type="entry name" value="WAP"/>
    <property type="match status" value="1"/>
</dbReference>
<dbReference type="CDD" id="cd00063">
    <property type="entry name" value="FN3"/>
    <property type="match status" value="3"/>
</dbReference>
<sequence>MWSIFADERKDNVLKLKGARTMSPEKSRELVFRDSPELVQTSEVRVKLVIDGRWCVDIDMFVGLSLYTGSFEACALRVFLRNPALVGPNQKTGGKDEQGSGKIANLNRSLVLARTMVPWFGARITSNVQRLLWKCVDGDFGLIFSPDVQVFRLVKIYSLQTSSLKLILFALQSIFLNREGKALTFFDCCVGLGQQVYPHMSLNLPAASRESLAFSSYKAGFQTLLGIVNGDGTSLCYIGEKRVQGLQVANPPSVLFHCNDPYPDTILQCQESMNECRVLALCLEPCKVSWDLRKQQCQSFCESLFPKKNYECVTSCEFLKYILSVKQGDCPSPEKASGFAAACVESCDADDECSGVKKCCSNGCGHTCQVPKTLYKGVPLKPRKELRFTELQSGQLEVKWSSKFNVSIEPVIYVVQRRWNYGIHPSEDDATHWQTGNRLLCASPPQTTDERVQLTDVRPSRWYQFRVAAVNVHGTRGFTAPSKHFRSSKDPSAPPAPANLRLVNSTVHSDGSVAVTIAWDVPEEPDIPVHHYKVFWSWTVNGKSLVPTKKKRRKTTDGSQNSVTLEPLQLGCDYTVELQAITYWGQTRLKSAKVSLQFTSAHVAHNKEQLGKSKKSVMHTQPPLQRRRPARLLEVGAPFFQDNQLQVKVYWKKTEDPGNGQYHVEWFPEVCTHNESARLEASSAVTQENYMILLDLSFSCKYKVIVQAARPQGRWKAESASFTTPPCSALKGKAHKHFSCPGAEEGHSHVRPKMQAKPENLSASFMVHNANITGHFSWRVNQAGLPRPATGFQVTWAEVTTESRPNSLPNSIISQSQILPVDHPELSVPGLRPATLYRLEVQVLTAGGEGPATIRTFRTPDVHAPYVVWGGLCNRVSLQSQRVPLLHGDGRAFTEDACANAELISETTGFP</sequence>
<dbReference type="SUPFAM" id="SSF49265">
    <property type="entry name" value="Fibronectin type III"/>
    <property type="match status" value="2"/>
</dbReference>
<dbReference type="GO" id="GO:0005576">
    <property type="term" value="C:extracellular region"/>
    <property type="evidence" value="ECO:0007669"/>
    <property type="project" value="InterPro"/>
</dbReference>
<dbReference type="PANTHER" id="PTHR14131:SF5">
    <property type="entry name" value="ANOSMIN-1"/>
    <property type="match status" value="1"/>
</dbReference>
<dbReference type="SMART" id="SM00217">
    <property type="entry name" value="WAP"/>
    <property type="match status" value="1"/>
</dbReference>
<dbReference type="GO" id="GO:0009986">
    <property type="term" value="C:cell surface"/>
    <property type="evidence" value="ECO:0007669"/>
    <property type="project" value="TreeGrafter"/>
</dbReference>
<feature type="domain" description="Fibronectin type-III" evidence="1">
    <location>
        <begin position="382"/>
        <end position="491"/>
    </location>
</feature>
<accession>A0A6B0S428</accession>
<dbReference type="InterPro" id="IPR008197">
    <property type="entry name" value="WAP_dom"/>
</dbReference>
<dbReference type="InterPro" id="IPR003961">
    <property type="entry name" value="FN3_dom"/>
</dbReference>
<feature type="domain" description="Fibronectin type-III" evidence="1">
    <location>
        <begin position="757"/>
        <end position="862"/>
    </location>
</feature>
<dbReference type="GO" id="GO:0030414">
    <property type="term" value="F:peptidase inhibitor activity"/>
    <property type="evidence" value="ECO:0007669"/>
    <property type="project" value="InterPro"/>
</dbReference>
<dbReference type="InterPro" id="IPR042447">
    <property type="entry name" value="Anosmin-1"/>
</dbReference>
<evidence type="ECO:0000259" key="1">
    <source>
        <dbReference type="PROSITE" id="PS50853"/>
    </source>
</evidence>
<dbReference type="PROSITE" id="PS50853">
    <property type="entry name" value="FN3"/>
    <property type="match status" value="3"/>
</dbReference>
<dbReference type="InterPro" id="IPR036645">
    <property type="entry name" value="Elafin-like_sf"/>
</dbReference>
<protein>
    <recommendedName>
        <fullName evidence="5">Anosmin-1</fullName>
    </recommendedName>
</protein>
<dbReference type="Proteomes" id="UP000322234">
    <property type="component" value="Unassembled WGS sequence"/>
</dbReference>
<feature type="domain" description="WAP" evidence="2">
    <location>
        <begin position="323"/>
        <end position="372"/>
    </location>
</feature>
<proteinExistence type="predicted"/>
<dbReference type="Pfam" id="PF00041">
    <property type="entry name" value="fn3"/>
    <property type="match status" value="3"/>
</dbReference>
<dbReference type="FunFam" id="4.10.75.10:FF:000001">
    <property type="entry name" value="Anosmin 1"/>
    <property type="match status" value="1"/>
</dbReference>
<dbReference type="GO" id="GO:0030182">
    <property type="term" value="P:neuron differentiation"/>
    <property type="evidence" value="ECO:0007669"/>
    <property type="project" value="TreeGrafter"/>
</dbReference>
<feature type="domain" description="Fibronectin type-III" evidence="1">
    <location>
        <begin position="496"/>
        <end position="602"/>
    </location>
</feature>
<dbReference type="Gene3D" id="2.60.40.10">
    <property type="entry name" value="Immunoglobulins"/>
    <property type="match status" value="3"/>
</dbReference>
<keyword evidence="4" id="KW-1185">Reference proteome</keyword>
<evidence type="ECO:0000313" key="3">
    <source>
        <dbReference type="EMBL" id="MXQ95124.1"/>
    </source>
</evidence>
<dbReference type="Pfam" id="PF17869">
    <property type="entry name" value="Cys_box"/>
    <property type="match status" value="1"/>
</dbReference>
<reference evidence="3" key="1">
    <citation type="submission" date="2019-10" db="EMBL/GenBank/DDBJ databases">
        <title>The sequence and de novo assembly of the wild yak genome.</title>
        <authorList>
            <person name="Liu Y."/>
        </authorList>
    </citation>
    <scope>NUCLEOTIDE SEQUENCE [LARGE SCALE GENOMIC DNA]</scope>
    <source>
        <strain evidence="3">WY2019</strain>
    </source>
</reference>
<evidence type="ECO:0000313" key="4">
    <source>
        <dbReference type="Proteomes" id="UP000322234"/>
    </source>
</evidence>
<dbReference type="AlphaFoldDB" id="A0A6B0S428"/>
<dbReference type="PRINTS" id="PR00003">
    <property type="entry name" value="4DISULPHCORE"/>
</dbReference>
<name>A0A6B0S428_9CETA</name>
<dbReference type="InterPro" id="IPR040957">
    <property type="entry name" value="Anosmin-1_Cys_box"/>
</dbReference>